<accession>A0A5B0Q922</accession>
<name>A0A5B0Q922_PUCGR</name>
<dbReference type="EMBL" id="VDEP01000304">
    <property type="protein sequence ID" value="KAA1109667.1"/>
    <property type="molecule type" value="Genomic_DNA"/>
</dbReference>
<dbReference type="AlphaFoldDB" id="A0A5B0Q922"/>
<comment type="caution">
    <text evidence="1">The sequence shown here is derived from an EMBL/GenBank/DDBJ whole genome shotgun (WGS) entry which is preliminary data.</text>
</comment>
<evidence type="ECO:0000313" key="2">
    <source>
        <dbReference type="Proteomes" id="UP000325313"/>
    </source>
</evidence>
<protein>
    <submittedName>
        <fullName evidence="1">Uncharacterized protein</fullName>
    </submittedName>
</protein>
<dbReference type="Proteomes" id="UP000325313">
    <property type="component" value="Unassembled WGS sequence"/>
</dbReference>
<proteinExistence type="predicted"/>
<organism evidence="1 2">
    <name type="scientific">Puccinia graminis f. sp. tritici</name>
    <dbReference type="NCBI Taxonomy" id="56615"/>
    <lineage>
        <taxon>Eukaryota</taxon>
        <taxon>Fungi</taxon>
        <taxon>Dikarya</taxon>
        <taxon>Basidiomycota</taxon>
        <taxon>Pucciniomycotina</taxon>
        <taxon>Pucciniomycetes</taxon>
        <taxon>Pucciniales</taxon>
        <taxon>Pucciniaceae</taxon>
        <taxon>Puccinia</taxon>
    </lineage>
</organism>
<reference evidence="1 2" key="1">
    <citation type="submission" date="2019-05" db="EMBL/GenBank/DDBJ databases">
        <title>Emergence of the Ug99 lineage of the wheat stem rust pathogen through somatic hybridization.</title>
        <authorList>
            <person name="Li F."/>
            <person name="Upadhyaya N.M."/>
            <person name="Sperschneider J."/>
            <person name="Matny O."/>
            <person name="Nguyen-Phuc H."/>
            <person name="Mago R."/>
            <person name="Raley C."/>
            <person name="Miller M.E."/>
            <person name="Silverstein K.A.T."/>
            <person name="Henningsen E."/>
            <person name="Hirsch C.D."/>
            <person name="Visser B."/>
            <person name="Pretorius Z.A."/>
            <person name="Steffenson B.J."/>
            <person name="Schwessinger B."/>
            <person name="Dodds P.N."/>
            <person name="Figueroa M."/>
        </authorList>
    </citation>
    <scope>NUCLEOTIDE SEQUENCE [LARGE SCALE GENOMIC DNA]</scope>
    <source>
        <strain evidence="1 2">Ug99</strain>
    </source>
</reference>
<evidence type="ECO:0000313" key="1">
    <source>
        <dbReference type="EMBL" id="KAA1109667.1"/>
    </source>
</evidence>
<sequence>MALIKMETVTAKTNGLPVGLGDMEDASLLEHITSRSVKLYADHPKGLQAPGVEGPGIHS</sequence>
<gene>
    <name evidence="1" type="ORF">PGTUg99_030702</name>
</gene>